<proteinExistence type="predicted"/>
<reference evidence="1" key="1">
    <citation type="submission" date="2021-05" db="EMBL/GenBank/DDBJ databases">
        <authorList>
            <person name="Pan Q."/>
            <person name="Jouanno E."/>
            <person name="Zahm M."/>
            <person name="Klopp C."/>
            <person name="Cabau C."/>
            <person name="Louis A."/>
            <person name="Berthelot C."/>
            <person name="Parey E."/>
            <person name="Roest Crollius H."/>
            <person name="Montfort J."/>
            <person name="Robinson-Rechavi M."/>
            <person name="Bouchez O."/>
            <person name="Lampietro C."/>
            <person name="Lopez Roques C."/>
            <person name="Donnadieu C."/>
            <person name="Postlethwait J."/>
            <person name="Bobe J."/>
            <person name="Dillon D."/>
            <person name="Chandos A."/>
            <person name="von Hippel F."/>
            <person name="Guiguen Y."/>
        </authorList>
    </citation>
    <scope>NUCLEOTIDE SEQUENCE</scope>
    <source>
        <strain evidence="1">YG-Jan2019</strain>
    </source>
</reference>
<comment type="caution">
    <text evidence="1">The sequence shown here is derived from an EMBL/GenBank/DDBJ whole genome shotgun (WGS) entry which is preliminary data.</text>
</comment>
<accession>A0ACC2HLT0</accession>
<keyword evidence="2" id="KW-1185">Reference proteome</keyword>
<protein>
    <submittedName>
        <fullName evidence="1">Uncharacterized protein</fullName>
    </submittedName>
</protein>
<name>A0ACC2HLT0_DALPE</name>
<evidence type="ECO:0000313" key="1">
    <source>
        <dbReference type="EMBL" id="KAJ8016861.1"/>
    </source>
</evidence>
<gene>
    <name evidence="1" type="ORF">DPEC_G00011740</name>
</gene>
<dbReference type="Proteomes" id="UP001157502">
    <property type="component" value="Chromosome 1"/>
</dbReference>
<evidence type="ECO:0000313" key="2">
    <source>
        <dbReference type="Proteomes" id="UP001157502"/>
    </source>
</evidence>
<dbReference type="EMBL" id="CM055728">
    <property type="protein sequence ID" value="KAJ8016861.1"/>
    <property type="molecule type" value="Genomic_DNA"/>
</dbReference>
<organism evidence="1 2">
    <name type="scientific">Dallia pectoralis</name>
    <name type="common">Alaska blackfish</name>
    <dbReference type="NCBI Taxonomy" id="75939"/>
    <lineage>
        <taxon>Eukaryota</taxon>
        <taxon>Metazoa</taxon>
        <taxon>Chordata</taxon>
        <taxon>Craniata</taxon>
        <taxon>Vertebrata</taxon>
        <taxon>Euteleostomi</taxon>
        <taxon>Actinopterygii</taxon>
        <taxon>Neopterygii</taxon>
        <taxon>Teleostei</taxon>
        <taxon>Protacanthopterygii</taxon>
        <taxon>Esociformes</taxon>
        <taxon>Umbridae</taxon>
        <taxon>Dallia</taxon>
    </lineage>
</organism>
<sequence>MAEKDNHHAVDGSDTVCRSLLNYKHTKHLGTQYSIEEFHPLPVFRQHAIEERCGFQDSLNPITSPLLETGSGHSRRFPSASNHAVMSYLRRAV</sequence>